<evidence type="ECO:0000256" key="5">
    <source>
        <dbReference type="ARBA" id="ARBA00044503"/>
    </source>
</evidence>
<evidence type="ECO:0000313" key="7">
    <source>
        <dbReference type="EMBL" id="SCX82421.1"/>
    </source>
</evidence>
<dbReference type="PANTHER" id="PTHR39178:SF1">
    <property type="entry name" value="RIBOSOMAL-PROCESSING CYSTEINE PROTEASE PRP"/>
    <property type="match status" value="1"/>
</dbReference>
<dbReference type="PANTHER" id="PTHR39178">
    <property type="entry name" value="HYPOTHETICAL RIBOSOME-ASSOCIATED PROTEIN"/>
    <property type="match status" value="1"/>
</dbReference>
<evidence type="ECO:0000256" key="1">
    <source>
        <dbReference type="ARBA" id="ARBA00022517"/>
    </source>
</evidence>
<dbReference type="OrthoDB" id="48998at2"/>
<evidence type="ECO:0000313" key="8">
    <source>
        <dbReference type="Proteomes" id="UP000183047"/>
    </source>
</evidence>
<dbReference type="InterPro" id="IPR007422">
    <property type="entry name" value="Peptidase_Prp"/>
</dbReference>
<organism evidence="7 8">
    <name type="scientific">Butyrivibrio hungatei</name>
    <dbReference type="NCBI Taxonomy" id="185008"/>
    <lineage>
        <taxon>Bacteria</taxon>
        <taxon>Bacillati</taxon>
        <taxon>Bacillota</taxon>
        <taxon>Clostridia</taxon>
        <taxon>Lachnospirales</taxon>
        <taxon>Lachnospiraceae</taxon>
        <taxon>Butyrivibrio</taxon>
    </lineage>
</organism>
<gene>
    <name evidence="7" type="ORF">SAMN02910451_00409</name>
</gene>
<keyword evidence="1" id="KW-0690">Ribosome biogenesis</keyword>
<name>A0A1G5AX33_9FIRM</name>
<accession>A0A1G5AX33</accession>
<protein>
    <recommendedName>
        <fullName evidence="6">Ribosomal processing cysteine protease Prp</fullName>
    </recommendedName>
</protein>
<comment type="similarity">
    <text evidence="5">Belongs to the Prp family.</text>
</comment>
<dbReference type="Gene3D" id="3.30.70.1490">
    <property type="entry name" value="Cysteine protease Prp"/>
    <property type="match status" value="1"/>
</dbReference>
<keyword evidence="3" id="KW-0378">Hydrolase</keyword>
<dbReference type="GO" id="GO:0042254">
    <property type="term" value="P:ribosome biogenesis"/>
    <property type="evidence" value="ECO:0007669"/>
    <property type="project" value="UniProtKB-KW"/>
</dbReference>
<dbReference type="Proteomes" id="UP000183047">
    <property type="component" value="Unassembled WGS sequence"/>
</dbReference>
<keyword evidence="4" id="KW-0788">Thiol protease</keyword>
<dbReference type="AlphaFoldDB" id="A0A1G5AX33"/>
<dbReference type="RefSeq" id="WP_074461213.1">
    <property type="nucleotide sequence ID" value="NZ_FMUR01000004.1"/>
</dbReference>
<keyword evidence="8" id="KW-1185">Reference proteome</keyword>
<dbReference type="CDD" id="cd16332">
    <property type="entry name" value="Prp-like"/>
    <property type="match status" value="1"/>
</dbReference>
<dbReference type="SUPFAM" id="SSF118010">
    <property type="entry name" value="TM1457-like"/>
    <property type="match status" value="1"/>
</dbReference>
<evidence type="ECO:0000256" key="4">
    <source>
        <dbReference type="ARBA" id="ARBA00022807"/>
    </source>
</evidence>
<evidence type="ECO:0000256" key="2">
    <source>
        <dbReference type="ARBA" id="ARBA00022670"/>
    </source>
</evidence>
<evidence type="ECO:0000256" key="6">
    <source>
        <dbReference type="ARBA" id="ARBA00044538"/>
    </source>
</evidence>
<dbReference type="GO" id="GO:0008234">
    <property type="term" value="F:cysteine-type peptidase activity"/>
    <property type="evidence" value="ECO:0007669"/>
    <property type="project" value="UniProtKB-KW"/>
</dbReference>
<reference evidence="8" key="1">
    <citation type="submission" date="2016-10" db="EMBL/GenBank/DDBJ databases">
        <authorList>
            <person name="Varghese N."/>
            <person name="Submissions S."/>
        </authorList>
    </citation>
    <scope>NUCLEOTIDE SEQUENCE [LARGE SCALE GENOMIC DNA]</scope>
    <source>
        <strain evidence="8">XBD2006</strain>
    </source>
</reference>
<sequence>MTTITFTKSSTDSYKRVECSGHAGFADSGEDIVCAAISVLTINLINSLEKFTEDVFNLDQNEDDGYISISFEHDPSKDADLLLRSFELGVNSIFQEYGKKFLNIKFRRDKSC</sequence>
<dbReference type="Pfam" id="PF04327">
    <property type="entry name" value="Peptidase_Prp"/>
    <property type="match status" value="1"/>
</dbReference>
<dbReference type="GO" id="GO:0006508">
    <property type="term" value="P:proteolysis"/>
    <property type="evidence" value="ECO:0007669"/>
    <property type="project" value="UniProtKB-KW"/>
</dbReference>
<evidence type="ECO:0000256" key="3">
    <source>
        <dbReference type="ARBA" id="ARBA00022801"/>
    </source>
</evidence>
<dbReference type="EMBL" id="FMUR01000004">
    <property type="protein sequence ID" value="SCX82421.1"/>
    <property type="molecule type" value="Genomic_DNA"/>
</dbReference>
<dbReference type="InterPro" id="IPR036764">
    <property type="entry name" value="Peptidase_Prp_sf"/>
</dbReference>
<keyword evidence="2" id="KW-0645">Protease</keyword>
<proteinExistence type="inferred from homology"/>